<evidence type="ECO:0000313" key="2">
    <source>
        <dbReference type="Proteomes" id="UP001501682"/>
    </source>
</evidence>
<sequence length="237" mass="27658">MKFKGGAIIIGSLLWDNEPKRIKWRKLYLESSKNIIPIKARIRYGRESSSRKNTYTMILSNHPKTDFGNAYILRFKEIIKNARNLESQAFAMASAEGLWKKTGPSLNKNWGTVGLLINPKLEETRNLEIIKERWTKIYSEYNLNPSDYIIEEEPKIIDKNGFLNIDWTDEMNEFDFLIATLTVPKPKSLLDEQIIAEKINETGYDEYFLNNYENGIRTFQDERIITKLNKKPVANNV</sequence>
<evidence type="ECO:0000313" key="1">
    <source>
        <dbReference type="EMBL" id="GAA4244801.1"/>
    </source>
</evidence>
<dbReference type="EMBL" id="BAABCB010000020">
    <property type="protein sequence ID" value="GAA4244801.1"/>
    <property type="molecule type" value="Genomic_DNA"/>
</dbReference>
<accession>A0ABP8CY31</accession>
<dbReference type="RefSeq" id="WP_344715123.1">
    <property type="nucleotide sequence ID" value="NZ_BAABCB010000020.1"/>
</dbReference>
<proteinExistence type="predicted"/>
<keyword evidence="2" id="KW-1185">Reference proteome</keyword>
<organism evidence="1 2">
    <name type="scientific">Winogradskyella damuponensis</name>
    <dbReference type="NCBI Taxonomy" id="943939"/>
    <lineage>
        <taxon>Bacteria</taxon>
        <taxon>Pseudomonadati</taxon>
        <taxon>Bacteroidota</taxon>
        <taxon>Flavobacteriia</taxon>
        <taxon>Flavobacteriales</taxon>
        <taxon>Flavobacteriaceae</taxon>
        <taxon>Winogradskyella</taxon>
    </lineage>
</organism>
<comment type="caution">
    <text evidence="1">The sequence shown here is derived from an EMBL/GenBank/DDBJ whole genome shotgun (WGS) entry which is preliminary data.</text>
</comment>
<name>A0ABP8CY31_9FLAO</name>
<protein>
    <submittedName>
        <fullName evidence="1">Uncharacterized protein</fullName>
    </submittedName>
</protein>
<dbReference type="Proteomes" id="UP001501682">
    <property type="component" value="Unassembled WGS sequence"/>
</dbReference>
<gene>
    <name evidence="1" type="ORF">GCM10022292_24880</name>
</gene>
<reference evidence="2" key="1">
    <citation type="journal article" date="2019" name="Int. J. Syst. Evol. Microbiol.">
        <title>The Global Catalogue of Microorganisms (GCM) 10K type strain sequencing project: providing services to taxonomists for standard genome sequencing and annotation.</title>
        <authorList>
            <consortium name="The Broad Institute Genomics Platform"/>
            <consortium name="The Broad Institute Genome Sequencing Center for Infectious Disease"/>
            <person name="Wu L."/>
            <person name="Ma J."/>
        </authorList>
    </citation>
    <scope>NUCLEOTIDE SEQUENCE [LARGE SCALE GENOMIC DNA]</scope>
    <source>
        <strain evidence="2">JCM 17633</strain>
    </source>
</reference>